<gene>
    <name evidence="6" type="ORF">ACIB24_01680</name>
</gene>
<evidence type="ECO:0000313" key="7">
    <source>
        <dbReference type="Proteomes" id="UP001612915"/>
    </source>
</evidence>
<reference evidence="6 7" key="1">
    <citation type="submission" date="2024-10" db="EMBL/GenBank/DDBJ databases">
        <title>The Natural Products Discovery Center: Release of the First 8490 Sequenced Strains for Exploring Actinobacteria Biosynthetic Diversity.</title>
        <authorList>
            <person name="Kalkreuter E."/>
            <person name="Kautsar S.A."/>
            <person name="Yang D."/>
            <person name="Bader C.D."/>
            <person name="Teijaro C.N."/>
            <person name="Fluegel L."/>
            <person name="Davis C.M."/>
            <person name="Simpson J.R."/>
            <person name="Lauterbach L."/>
            <person name="Steele A.D."/>
            <person name="Gui C."/>
            <person name="Meng S."/>
            <person name="Li G."/>
            <person name="Viehrig K."/>
            <person name="Ye F."/>
            <person name="Su P."/>
            <person name="Kiefer A.F."/>
            <person name="Nichols A."/>
            <person name="Cepeda A.J."/>
            <person name="Yan W."/>
            <person name="Fan B."/>
            <person name="Jiang Y."/>
            <person name="Adhikari A."/>
            <person name="Zheng C.-J."/>
            <person name="Schuster L."/>
            <person name="Cowan T.M."/>
            <person name="Smanski M.J."/>
            <person name="Chevrette M.G."/>
            <person name="De Carvalho L.P.S."/>
            <person name="Shen B."/>
        </authorList>
    </citation>
    <scope>NUCLEOTIDE SEQUENCE [LARGE SCALE GENOMIC DNA]</scope>
    <source>
        <strain evidence="6 7">NPDC049639</strain>
    </source>
</reference>
<proteinExistence type="predicted"/>
<organism evidence="6 7">
    <name type="scientific">Spongisporangium articulatum</name>
    <dbReference type="NCBI Taxonomy" id="3362603"/>
    <lineage>
        <taxon>Bacteria</taxon>
        <taxon>Bacillati</taxon>
        <taxon>Actinomycetota</taxon>
        <taxon>Actinomycetes</taxon>
        <taxon>Kineosporiales</taxon>
        <taxon>Kineosporiaceae</taxon>
        <taxon>Spongisporangium</taxon>
    </lineage>
</organism>
<evidence type="ECO:0000256" key="2">
    <source>
        <dbReference type="ARBA" id="ARBA00022692"/>
    </source>
</evidence>
<feature type="domain" description="Integral membrane bound transporter" evidence="5">
    <location>
        <begin position="43"/>
        <end position="164"/>
    </location>
</feature>
<dbReference type="Proteomes" id="UP001612915">
    <property type="component" value="Unassembled WGS sequence"/>
</dbReference>
<keyword evidence="4" id="KW-0472">Membrane</keyword>
<evidence type="ECO:0000256" key="3">
    <source>
        <dbReference type="ARBA" id="ARBA00022989"/>
    </source>
</evidence>
<keyword evidence="7" id="KW-1185">Reference proteome</keyword>
<dbReference type="Pfam" id="PF13515">
    <property type="entry name" value="FUSC_2"/>
    <property type="match status" value="1"/>
</dbReference>
<comment type="caution">
    <text evidence="6">The sequence shown here is derived from an EMBL/GenBank/DDBJ whole genome shotgun (WGS) entry which is preliminary data.</text>
</comment>
<accession>A0ABW8AHE0</accession>
<evidence type="ECO:0000259" key="5">
    <source>
        <dbReference type="Pfam" id="PF13515"/>
    </source>
</evidence>
<evidence type="ECO:0000313" key="6">
    <source>
        <dbReference type="EMBL" id="MFI7585766.1"/>
    </source>
</evidence>
<evidence type="ECO:0000256" key="4">
    <source>
        <dbReference type="ARBA" id="ARBA00023136"/>
    </source>
</evidence>
<dbReference type="InterPro" id="IPR049453">
    <property type="entry name" value="Memb_transporter_dom"/>
</dbReference>
<comment type="subcellular location">
    <subcellularLocation>
        <location evidence="1">Membrane</location>
        <topology evidence="1">Multi-pass membrane protein</topology>
    </subcellularLocation>
</comment>
<name>A0ABW8AHE0_9ACTN</name>
<evidence type="ECO:0000256" key="1">
    <source>
        <dbReference type="ARBA" id="ARBA00004141"/>
    </source>
</evidence>
<protein>
    <submittedName>
        <fullName evidence="6">Aromatic acid exporter family protein</fullName>
    </submittedName>
</protein>
<keyword evidence="3" id="KW-1133">Transmembrane helix</keyword>
<keyword evidence="2" id="KW-0812">Transmembrane</keyword>
<dbReference type="EMBL" id="JBITLV010000001">
    <property type="protein sequence ID" value="MFI7585766.1"/>
    <property type="molecule type" value="Genomic_DNA"/>
</dbReference>
<sequence length="366" mass="38573">MRESVPVKPAVERYVQEHLRAGLGRVRDARWSVMQCALAAMLAWSLASDVIGHAQAFYAPVAAVVCLGVSNGQRIRRVLELAVGVTVGVGIADLLYSQVGSGTWQIGLVVAVALLAAQFLGGGPLATNQAAVQASFLIALPAAAGHGLGRWEDALIGGVCALLVAAVLPPDPIPPVRRHARALITELAEVVEAAAAAIRTGDPALADATLDRARRTQADVERWTDALRGADEITTLSPLRRRHRAELRRYRLALVGLDRATRNMRVAVRRVAADLDQGHPLPEPLAGVLHDLGRVLHALHDEVGRDPSLGRTSDELVGLAARLDPARLEATSFSATVVLGQVRSAVVDLLGAVGFGLADARAKLAG</sequence>
<dbReference type="RefSeq" id="WP_398274212.1">
    <property type="nucleotide sequence ID" value="NZ_JBITLV010000001.1"/>
</dbReference>